<keyword evidence="1" id="KW-0378">Hydrolase</keyword>
<gene>
    <name evidence="1" type="primary">CHL1</name>
    <name evidence="1" type="ORF">DSO57_1017028</name>
</gene>
<dbReference type="EMBL" id="QTSX02002200">
    <property type="protein sequence ID" value="KAJ9077404.1"/>
    <property type="molecule type" value="Genomic_DNA"/>
</dbReference>
<keyword evidence="1" id="KW-0347">Helicase</keyword>
<organism evidence="1 2">
    <name type="scientific">Entomophthora muscae</name>
    <dbReference type="NCBI Taxonomy" id="34485"/>
    <lineage>
        <taxon>Eukaryota</taxon>
        <taxon>Fungi</taxon>
        <taxon>Fungi incertae sedis</taxon>
        <taxon>Zoopagomycota</taxon>
        <taxon>Entomophthoromycotina</taxon>
        <taxon>Entomophthoromycetes</taxon>
        <taxon>Entomophthorales</taxon>
        <taxon>Entomophthoraceae</taxon>
        <taxon>Entomophthora</taxon>
    </lineage>
</organism>
<dbReference type="Proteomes" id="UP001165960">
    <property type="component" value="Unassembled WGS sequence"/>
</dbReference>
<keyword evidence="1" id="KW-0067">ATP-binding</keyword>
<evidence type="ECO:0000313" key="1">
    <source>
        <dbReference type="EMBL" id="KAJ9077404.1"/>
    </source>
</evidence>
<sequence>MSHRPKLRTPSTGKDFHFPYEAPYPGQLALMQKLFEVIEDGKIGIFESPTGTGKSLSLLCGGITWLRKNDCRHELEAEIEDSSTKELSDTPLWIRRHQSKLKQQQAVREIEERNECIERIRRREKLELARLRSEAGSNKRMRYNKKPIVDREDSDDEFLLDFYEDTGANEDGQVQKLLAQLAEMDKEDQLTASIKDSAFDEEPDLPKIYYVSRTHSQLAQLIQEFGRIPRDARVECITLGSRTNLCLNQSLQRACKGDSELLNERCSELQKQGIKADKRCRYYLPSERPLQADFRDQALAEAADIEDLVKLGHRLGTCAYYGARKSVRPSRIVAAPYNLLLHSSARAASGICLSNQVVIIDEAHNLIESLEASHSPRITLPQIQATNNQLNLYLSRYRSRLLGQNTVYLCQAISFLKHLSCFLGSYTDNKPLQSSQLVHALGLDMLNLLRLATYLRDSRLAHKLHGFVQKEQNDEHSRVHIYSLEGFLVALARPDSDGSFLVEKGEVIRYVLLNPANPFRTLLEEARAVILIGGTLSPLQDFVDRLCPGFDKRVVTFSCGHVVPPSSLRCFTLSHGLKDPKKELIFSFATRSDPTLMDEVGSVIENLSFTIPDGLVCFFASHASLDAFYTRISLNGQLVSLESLKRVFREPQGAAATDNVLQSYQAWIDRREELKGKPGGKGAIILCVVGGRLSEGINFSDAYGRGVIVIGLPFPNLASPDLKLKMEHLDESMPSSTPPPSKMYYENLCMRAVNQSIGRAIRHAKDYAVMVLLDARYGQRQGKKTYADMLPDWIKPSIVHCDNFGQLASQVPKFFKAMREANQ</sequence>
<name>A0ACC2TRZ8_9FUNG</name>
<dbReference type="EC" id="3.6.4.13" evidence="1"/>
<comment type="caution">
    <text evidence="1">The sequence shown here is derived from an EMBL/GenBank/DDBJ whole genome shotgun (WGS) entry which is preliminary data.</text>
</comment>
<proteinExistence type="predicted"/>
<protein>
    <submittedName>
        <fullName evidence="1">ATP-dependent DNA helicase chl1</fullName>
        <ecNumber evidence="1">3.6.4.13</ecNumber>
    </submittedName>
</protein>
<keyword evidence="2" id="KW-1185">Reference proteome</keyword>
<evidence type="ECO:0000313" key="2">
    <source>
        <dbReference type="Proteomes" id="UP001165960"/>
    </source>
</evidence>
<keyword evidence="1" id="KW-0547">Nucleotide-binding</keyword>
<accession>A0ACC2TRZ8</accession>
<reference evidence="1" key="1">
    <citation type="submission" date="2022-04" db="EMBL/GenBank/DDBJ databases">
        <title>Genome of the entomopathogenic fungus Entomophthora muscae.</title>
        <authorList>
            <person name="Elya C."/>
            <person name="Lovett B.R."/>
            <person name="Lee E."/>
            <person name="Macias A.M."/>
            <person name="Hajek A.E."/>
            <person name="De Bivort B.L."/>
            <person name="Kasson M.T."/>
            <person name="De Fine Licht H.H."/>
            <person name="Stajich J.E."/>
        </authorList>
    </citation>
    <scope>NUCLEOTIDE SEQUENCE</scope>
    <source>
        <strain evidence="1">Berkeley</strain>
    </source>
</reference>